<organism evidence="1 2">
    <name type="scientific">Streptomyces xiamenensis</name>
    <dbReference type="NCBI Taxonomy" id="408015"/>
    <lineage>
        <taxon>Bacteria</taxon>
        <taxon>Bacillati</taxon>
        <taxon>Actinomycetota</taxon>
        <taxon>Actinomycetes</taxon>
        <taxon>Kitasatosporales</taxon>
        <taxon>Streptomycetaceae</taxon>
        <taxon>Streptomyces</taxon>
    </lineage>
</organism>
<dbReference type="KEGG" id="sxi:SXIM_32650"/>
<dbReference type="PATRIC" id="fig|408015.6.peg.3304"/>
<evidence type="ECO:0000313" key="1">
    <source>
        <dbReference type="EMBL" id="AKG44649.1"/>
    </source>
</evidence>
<keyword evidence="2" id="KW-1185">Reference proteome</keyword>
<dbReference type="AlphaFoldDB" id="A0A0F7FVY7"/>
<dbReference type="Proteomes" id="UP000034034">
    <property type="component" value="Chromosome"/>
</dbReference>
<proteinExistence type="predicted"/>
<dbReference type="HOGENOM" id="CLU_2636694_0_0_11"/>
<evidence type="ECO:0000313" key="2">
    <source>
        <dbReference type="Proteomes" id="UP000034034"/>
    </source>
</evidence>
<accession>A0A0F7FVY7</accession>
<name>A0A0F7FVY7_9ACTN</name>
<dbReference type="STRING" id="408015.SXIM_32650"/>
<dbReference type="RefSeq" id="WP_030729286.1">
    <property type="nucleotide sequence ID" value="NZ_CBDRAA010000024.1"/>
</dbReference>
<gene>
    <name evidence="1" type="ORF">SXIM_32650</name>
</gene>
<reference evidence="1" key="1">
    <citation type="submission" date="2019-08" db="EMBL/GenBank/DDBJ databases">
        <title>Complete genome sequence of a mangrove-derived Streptomyces xiamenensis.</title>
        <authorList>
            <person name="Xu J."/>
        </authorList>
    </citation>
    <scope>NUCLEOTIDE SEQUENCE</scope>
    <source>
        <strain evidence="1">318</strain>
    </source>
</reference>
<protein>
    <submittedName>
        <fullName evidence="1">Uncharacterized protein</fullName>
    </submittedName>
</protein>
<dbReference type="EMBL" id="CP009922">
    <property type="protein sequence ID" value="AKG44649.1"/>
    <property type="molecule type" value="Genomic_DNA"/>
</dbReference>
<sequence length="77" mass="7832">MEDATLGLIGLATLLGGTVGAVGIAVALTPRPPRGCLPPPLERPGTVYTCRCWLYPVRVGVLAEDGNGDCQTPAVGS</sequence>